<keyword evidence="3" id="KW-1185">Reference proteome</keyword>
<sequence length="148" mass="16181">MRPVTNGHHVSTPADPRGVADPMLKTTALYDRGGTSEDISTRSGEVLQASPLRRNETRRRLDASSTNFEFLDSQTRGGRGTNCPPAVRWKRPAPKRHFEKRRQLGPEAFSVMSALSAGVTVCRGNDPRAGEMTDFKPTLCSANRGQAS</sequence>
<dbReference type="AlphaFoldDB" id="A0A9N7YX65"/>
<feature type="compositionally biased region" description="Basic and acidic residues" evidence="1">
    <location>
        <begin position="53"/>
        <end position="62"/>
    </location>
</feature>
<gene>
    <name evidence="2" type="ORF">PLEPLA_LOCUS28790</name>
</gene>
<dbReference type="EMBL" id="CADEAL010002557">
    <property type="protein sequence ID" value="CAB1441000.1"/>
    <property type="molecule type" value="Genomic_DNA"/>
</dbReference>
<name>A0A9N7YX65_PLEPL</name>
<comment type="caution">
    <text evidence="2">The sequence shown here is derived from an EMBL/GenBank/DDBJ whole genome shotgun (WGS) entry which is preliminary data.</text>
</comment>
<evidence type="ECO:0000256" key="1">
    <source>
        <dbReference type="SAM" id="MobiDB-lite"/>
    </source>
</evidence>
<organism evidence="2 3">
    <name type="scientific">Pleuronectes platessa</name>
    <name type="common">European plaice</name>
    <dbReference type="NCBI Taxonomy" id="8262"/>
    <lineage>
        <taxon>Eukaryota</taxon>
        <taxon>Metazoa</taxon>
        <taxon>Chordata</taxon>
        <taxon>Craniata</taxon>
        <taxon>Vertebrata</taxon>
        <taxon>Euteleostomi</taxon>
        <taxon>Actinopterygii</taxon>
        <taxon>Neopterygii</taxon>
        <taxon>Teleostei</taxon>
        <taxon>Neoteleostei</taxon>
        <taxon>Acanthomorphata</taxon>
        <taxon>Carangaria</taxon>
        <taxon>Pleuronectiformes</taxon>
        <taxon>Pleuronectoidei</taxon>
        <taxon>Pleuronectidae</taxon>
        <taxon>Pleuronectes</taxon>
    </lineage>
</organism>
<proteinExistence type="predicted"/>
<evidence type="ECO:0000313" key="3">
    <source>
        <dbReference type="Proteomes" id="UP001153269"/>
    </source>
</evidence>
<evidence type="ECO:0000313" key="2">
    <source>
        <dbReference type="EMBL" id="CAB1441000.1"/>
    </source>
</evidence>
<dbReference type="Proteomes" id="UP001153269">
    <property type="component" value="Unassembled WGS sequence"/>
</dbReference>
<feature type="region of interest" description="Disordered" evidence="1">
    <location>
        <begin position="1"/>
        <end position="89"/>
    </location>
</feature>
<accession>A0A9N7YX65</accession>
<reference evidence="2" key="1">
    <citation type="submission" date="2020-03" db="EMBL/GenBank/DDBJ databases">
        <authorList>
            <person name="Weist P."/>
        </authorList>
    </citation>
    <scope>NUCLEOTIDE SEQUENCE</scope>
</reference>
<protein>
    <submittedName>
        <fullName evidence="2">Uncharacterized protein</fullName>
    </submittedName>
</protein>
<feature type="compositionally biased region" description="Polar residues" evidence="1">
    <location>
        <begin position="63"/>
        <end position="76"/>
    </location>
</feature>